<dbReference type="InterPro" id="IPR036388">
    <property type="entry name" value="WH-like_DNA-bd_sf"/>
</dbReference>
<dbReference type="GO" id="GO:0043565">
    <property type="term" value="F:sequence-specific DNA binding"/>
    <property type="evidence" value="ECO:0007669"/>
    <property type="project" value="TreeGrafter"/>
</dbReference>
<reference evidence="6 7" key="1">
    <citation type="journal article" date="2015" name="Genome Announc.">
        <title>Complete Genome Sequence of Cupriavidus basilensis 4G11, Isolated from the Oak Ridge Field Research Center Site.</title>
        <authorList>
            <person name="Ray J."/>
            <person name="Waters R.J."/>
            <person name="Skerker J.M."/>
            <person name="Kuehl J.V."/>
            <person name="Price M.N."/>
            <person name="Huang J."/>
            <person name="Chakraborty R."/>
            <person name="Arkin A.P."/>
            <person name="Deutschbauer A."/>
        </authorList>
    </citation>
    <scope>NUCLEOTIDE SEQUENCE [LARGE SCALE GENOMIC DNA]</scope>
    <source>
        <strain evidence="6">4G11</strain>
    </source>
</reference>
<proteinExistence type="inferred from homology"/>
<evidence type="ECO:0000259" key="5">
    <source>
        <dbReference type="PROSITE" id="PS50931"/>
    </source>
</evidence>
<gene>
    <name evidence="6" type="ORF">RR42_s1350</name>
</gene>
<feature type="domain" description="HTH lysR-type" evidence="5">
    <location>
        <begin position="6"/>
        <end position="63"/>
    </location>
</feature>
<protein>
    <submittedName>
        <fullName evidence="6">Transcriptional regulator, LysR family</fullName>
    </submittedName>
</protein>
<dbReference type="PANTHER" id="PTHR30537:SF74">
    <property type="entry name" value="HTH-TYPE TRANSCRIPTIONAL REGULATOR TRPI"/>
    <property type="match status" value="1"/>
</dbReference>
<evidence type="ECO:0000256" key="3">
    <source>
        <dbReference type="ARBA" id="ARBA00023125"/>
    </source>
</evidence>
<dbReference type="GO" id="GO:0003700">
    <property type="term" value="F:DNA-binding transcription factor activity"/>
    <property type="evidence" value="ECO:0007669"/>
    <property type="project" value="InterPro"/>
</dbReference>
<dbReference type="RefSeq" id="WP_043354600.1">
    <property type="nucleotide sequence ID" value="NZ_CP010537.1"/>
</dbReference>
<evidence type="ECO:0000256" key="4">
    <source>
        <dbReference type="ARBA" id="ARBA00023163"/>
    </source>
</evidence>
<dbReference type="Gene3D" id="1.10.10.10">
    <property type="entry name" value="Winged helix-like DNA-binding domain superfamily/Winged helix DNA-binding domain"/>
    <property type="match status" value="1"/>
</dbReference>
<dbReference type="InterPro" id="IPR036390">
    <property type="entry name" value="WH_DNA-bd_sf"/>
</dbReference>
<dbReference type="GO" id="GO:0006351">
    <property type="term" value="P:DNA-templated transcription"/>
    <property type="evidence" value="ECO:0007669"/>
    <property type="project" value="TreeGrafter"/>
</dbReference>
<dbReference type="SUPFAM" id="SSF53850">
    <property type="entry name" value="Periplasmic binding protein-like II"/>
    <property type="match status" value="1"/>
</dbReference>
<dbReference type="Gene3D" id="3.40.190.10">
    <property type="entry name" value="Periplasmic binding protein-like II"/>
    <property type="match status" value="2"/>
</dbReference>
<dbReference type="SUPFAM" id="SSF46785">
    <property type="entry name" value="Winged helix' DNA-binding domain"/>
    <property type="match status" value="1"/>
</dbReference>
<keyword evidence="2" id="KW-0805">Transcription regulation</keyword>
<dbReference type="Proteomes" id="UP000031843">
    <property type="component" value="Chromosome secondary"/>
</dbReference>
<dbReference type="EMBL" id="CP010537">
    <property type="protein sequence ID" value="AJG22938.1"/>
    <property type="molecule type" value="Genomic_DNA"/>
</dbReference>
<keyword evidence="7" id="KW-1185">Reference proteome</keyword>
<comment type="similarity">
    <text evidence="1">Belongs to the LysR transcriptional regulatory family.</text>
</comment>
<dbReference type="KEGG" id="cbw:RR42_s1350"/>
<sequence length="305" mass="33573">MPAQLPPLKALKVFEAAARARSLTLAAAELHITHSAVSQQIRLLESHFGRPLFVRSARGVEPTEAALLFYAEVKASLDRIALAAERFTRTGEQRIVRVNTTPSIAMRWLIPRLSSFQIENPRMEIRVTTSASDGIDDLREPFDVIIRRAPMSRAGHECIRFLDDVSAPLASPRYLAQHPLAAPEDCLHASLLHLSSRRDAWARWLAAAGVVPPPPPGEHFYQHFFLSLQAATADLGIAIGSLALVDEDLATGRLCQLFPDVVLRDQGFHMLLRADREAASALSVFSGWLAREGVRASSGLRAWIA</sequence>
<dbReference type="Pfam" id="PF00126">
    <property type="entry name" value="HTH_1"/>
    <property type="match status" value="1"/>
</dbReference>
<dbReference type="STRING" id="68895.RR42_s1350"/>
<dbReference type="PROSITE" id="PS50931">
    <property type="entry name" value="HTH_LYSR"/>
    <property type="match status" value="1"/>
</dbReference>
<dbReference type="PRINTS" id="PR00039">
    <property type="entry name" value="HTHLYSR"/>
</dbReference>
<dbReference type="Pfam" id="PF03466">
    <property type="entry name" value="LysR_substrate"/>
    <property type="match status" value="1"/>
</dbReference>
<dbReference type="PANTHER" id="PTHR30537">
    <property type="entry name" value="HTH-TYPE TRANSCRIPTIONAL REGULATOR"/>
    <property type="match status" value="1"/>
</dbReference>
<accession>A0A0C4YIS1</accession>
<dbReference type="OrthoDB" id="5526340at2"/>
<evidence type="ECO:0000313" key="6">
    <source>
        <dbReference type="EMBL" id="AJG22938.1"/>
    </source>
</evidence>
<dbReference type="AlphaFoldDB" id="A0A0C4YIS1"/>
<evidence type="ECO:0000256" key="1">
    <source>
        <dbReference type="ARBA" id="ARBA00009437"/>
    </source>
</evidence>
<keyword evidence="4" id="KW-0804">Transcription</keyword>
<dbReference type="InterPro" id="IPR005119">
    <property type="entry name" value="LysR_subst-bd"/>
</dbReference>
<keyword evidence="3" id="KW-0238">DNA-binding</keyword>
<dbReference type="CDD" id="cd08432">
    <property type="entry name" value="PBP2_GcdR_TrpI_HvrB_AmpR_like"/>
    <property type="match status" value="1"/>
</dbReference>
<organism evidence="6 7">
    <name type="scientific">Cupriavidus basilensis</name>
    <dbReference type="NCBI Taxonomy" id="68895"/>
    <lineage>
        <taxon>Bacteria</taxon>
        <taxon>Pseudomonadati</taxon>
        <taxon>Pseudomonadota</taxon>
        <taxon>Betaproteobacteria</taxon>
        <taxon>Burkholderiales</taxon>
        <taxon>Burkholderiaceae</taxon>
        <taxon>Cupriavidus</taxon>
    </lineage>
</organism>
<dbReference type="InterPro" id="IPR000847">
    <property type="entry name" value="LysR_HTH_N"/>
</dbReference>
<evidence type="ECO:0000256" key="2">
    <source>
        <dbReference type="ARBA" id="ARBA00023015"/>
    </source>
</evidence>
<evidence type="ECO:0000313" key="7">
    <source>
        <dbReference type="Proteomes" id="UP000031843"/>
    </source>
</evidence>
<name>A0A0C4YIS1_9BURK</name>
<dbReference type="InterPro" id="IPR058163">
    <property type="entry name" value="LysR-type_TF_proteobact-type"/>
</dbReference>